<name>A0ABW3VW88_9ACTN</name>
<gene>
    <name evidence="4" type="ORF">ACFQ3F_06110</name>
</gene>
<dbReference type="Proteomes" id="UP001597229">
    <property type="component" value="Unassembled WGS sequence"/>
</dbReference>
<dbReference type="Gene3D" id="1.10.10.2840">
    <property type="entry name" value="PucR C-terminal helix-turn-helix domain"/>
    <property type="match status" value="1"/>
</dbReference>
<dbReference type="EMBL" id="JBHTLX010000008">
    <property type="protein sequence ID" value="MFD1247356.1"/>
    <property type="molecule type" value="Genomic_DNA"/>
</dbReference>
<dbReference type="InterPro" id="IPR025736">
    <property type="entry name" value="PucR_C-HTH_dom"/>
</dbReference>
<evidence type="ECO:0000313" key="4">
    <source>
        <dbReference type="EMBL" id="MFD1247356.1"/>
    </source>
</evidence>
<proteinExistence type="inferred from homology"/>
<evidence type="ECO:0000313" key="5">
    <source>
        <dbReference type="Proteomes" id="UP001597229"/>
    </source>
</evidence>
<keyword evidence="5" id="KW-1185">Reference proteome</keyword>
<dbReference type="InterPro" id="IPR042070">
    <property type="entry name" value="PucR_C-HTH_sf"/>
</dbReference>
<dbReference type="PANTHER" id="PTHR33744">
    <property type="entry name" value="CARBOHYDRATE DIACID REGULATOR"/>
    <property type="match status" value="1"/>
</dbReference>
<dbReference type="Pfam" id="PF13556">
    <property type="entry name" value="HTH_30"/>
    <property type="match status" value="1"/>
</dbReference>
<dbReference type="Pfam" id="PF17853">
    <property type="entry name" value="GGDEF_2"/>
    <property type="match status" value="1"/>
</dbReference>
<evidence type="ECO:0000259" key="3">
    <source>
        <dbReference type="Pfam" id="PF17853"/>
    </source>
</evidence>
<feature type="domain" description="CdaR GGDEF-like" evidence="3">
    <location>
        <begin position="207"/>
        <end position="316"/>
    </location>
</feature>
<dbReference type="PANTHER" id="PTHR33744:SF1">
    <property type="entry name" value="DNA-BINDING TRANSCRIPTIONAL ACTIVATOR ADER"/>
    <property type="match status" value="1"/>
</dbReference>
<evidence type="ECO:0000259" key="2">
    <source>
        <dbReference type="Pfam" id="PF13556"/>
    </source>
</evidence>
<reference evidence="5" key="1">
    <citation type="journal article" date="2019" name="Int. J. Syst. Evol. Microbiol.">
        <title>The Global Catalogue of Microorganisms (GCM) 10K type strain sequencing project: providing services to taxonomists for standard genome sequencing and annotation.</title>
        <authorList>
            <consortium name="The Broad Institute Genomics Platform"/>
            <consortium name="The Broad Institute Genome Sequencing Center for Infectious Disease"/>
            <person name="Wu L."/>
            <person name="Ma J."/>
        </authorList>
    </citation>
    <scope>NUCLEOTIDE SEQUENCE [LARGE SCALE GENOMIC DNA]</scope>
    <source>
        <strain evidence="5">CCUG 52478</strain>
    </source>
</reference>
<dbReference type="InterPro" id="IPR051448">
    <property type="entry name" value="CdaR-like_regulators"/>
</dbReference>
<protein>
    <submittedName>
        <fullName evidence="4">PucR family transcriptional regulator</fullName>
    </submittedName>
</protein>
<feature type="domain" description="PucR C-terminal helix-turn-helix" evidence="2">
    <location>
        <begin position="369"/>
        <end position="426"/>
    </location>
</feature>
<dbReference type="InterPro" id="IPR041522">
    <property type="entry name" value="CdaR_GGDEF"/>
</dbReference>
<organism evidence="4 5">
    <name type="scientific">Nocardioides ginsengisoli</name>
    <dbReference type="NCBI Taxonomy" id="363868"/>
    <lineage>
        <taxon>Bacteria</taxon>
        <taxon>Bacillati</taxon>
        <taxon>Actinomycetota</taxon>
        <taxon>Actinomycetes</taxon>
        <taxon>Propionibacteriales</taxon>
        <taxon>Nocardioidaceae</taxon>
        <taxon>Nocardioides</taxon>
    </lineage>
</organism>
<dbReference type="RefSeq" id="WP_367921409.1">
    <property type="nucleotide sequence ID" value="NZ_BAABAC010000042.1"/>
</dbReference>
<sequence length="469" mass="51382">MRNDREASPVRWMRHLTPYAEGVASACGEELQAESRRVFGEDWEGVLSWAVGCTLACTARVCEEFTGQPPTREALLVVRREPEMAVVRCLLYVATRDERFLGASEDIRSMIRQYVHHPLPEGLLIQGVHQYHRMVVSELLRGIDAFLTDPEEKGRAMREASDTAFHYWNILATEVSEAYGEARREWSRSRDAELEAWVKGVFLGSADLDVATQKLGYRLRSTHVGFVVWSPRMAIDSAALVEMTTKLLRTVGAADTLVIPDGNGRVIAWAATNGRLSLDDVDQVLPPAVSLAYGTPVAGVAGFRATYWEAQAAMHVASQAGTGAGGASVTAYGDVELAYLVGRDARLARAFVKRELGPLCDADERTTALRHTLAQYLACDGSVARAARALHVARNTVGNRMNRIKDLLGAERLADRRLEIECALRVMDVIGVVDPEEVTEPSELPVEGQLAPTDGRFGVAGSWPLAVAR</sequence>
<comment type="similarity">
    <text evidence="1">Belongs to the CdaR family.</text>
</comment>
<evidence type="ECO:0000256" key="1">
    <source>
        <dbReference type="ARBA" id="ARBA00006754"/>
    </source>
</evidence>
<accession>A0ABW3VW88</accession>
<comment type="caution">
    <text evidence="4">The sequence shown here is derived from an EMBL/GenBank/DDBJ whole genome shotgun (WGS) entry which is preliminary data.</text>
</comment>